<feature type="domain" description="N-acetyltransferase" evidence="1">
    <location>
        <begin position="10"/>
        <end position="100"/>
    </location>
</feature>
<gene>
    <name evidence="2" type="ORF">GCM10023081_23480</name>
</gene>
<dbReference type="SUPFAM" id="SSF55729">
    <property type="entry name" value="Acyl-CoA N-acyltransferases (Nat)"/>
    <property type="match status" value="1"/>
</dbReference>
<name>A0ABP7CDQ1_9MICC</name>
<comment type="caution">
    <text evidence="2">The sequence shown here is derived from an EMBL/GenBank/DDBJ whole genome shotgun (WGS) entry which is preliminary data.</text>
</comment>
<dbReference type="Pfam" id="PF14542">
    <property type="entry name" value="Acetyltransf_CG"/>
    <property type="match status" value="1"/>
</dbReference>
<dbReference type="Gene3D" id="3.40.630.30">
    <property type="match status" value="1"/>
</dbReference>
<dbReference type="Proteomes" id="UP001500752">
    <property type="component" value="Unassembled WGS sequence"/>
</dbReference>
<dbReference type="InterPro" id="IPR031165">
    <property type="entry name" value="GNAT_YJDJ"/>
</dbReference>
<keyword evidence="3" id="KW-1185">Reference proteome</keyword>
<evidence type="ECO:0000313" key="2">
    <source>
        <dbReference type="EMBL" id="GAA3685252.1"/>
    </source>
</evidence>
<dbReference type="PROSITE" id="PS51729">
    <property type="entry name" value="GNAT_YJDJ"/>
    <property type="match status" value="1"/>
</dbReference>
<dbReference type="EMBL" id="BAABEO010000015">
    <property type="protein sequence ID" value="GAA3685252.1"/>
    <property type="molecule type" value="Genomic_DNA"/>
</dbReference>
<evidence type="ECO:0000259" key="1">
    <source>
        <dbReference type="PROSITE" id="PS51729"/>
    </source>
</evidence>
<reference evidence="3" key="1">
    <citation type="journal article" date="2019" name="Int. J. Syst. Evol. Microbiol.">
        <title>The Global Catalogue of Microorganisms (GCM) 10K type strain sequencing project: providing services to taxonomists for standard genome sequencing and annotation.</title>
        <authorList>
            <consortium name="The Broad Institute Genomics Platform"/>
            <consortium name="The Broad Institute Genome Sequencing Center for Infectious Disease"/>
            <person name="Wu L."/>
            <person name="Ma J."/>
        </authorList>
    </citation>
    <scope>NUCLEOTIDE SEQUENCE [LARGE SCALE GENOMIC DNA]</scope>
    <source>
        <strain evidence="3">JCM 30742</strain>
    </source>
</reference>
<accession>A0ABP7CDQ1</accession>
<dbReference type="PANTHER" id="PTHR31435:SF10">
    <property type="entry name" value="BSR4717 PROTEIN"/>
    <property type="match status" value="1"/>
</dbReference>
<dbReference type="RefSeq" id="WP_345150965.1">
    <property type="nucleotide sequence ID" value="NZ_BAABEO010000015.1"/>
</dbReference>
<dbReference type="PANTHER" id="PTHR31435">
    <property type="entry name" value="PROTEIN NATD1"/>
    <property type="match status" value="1"/>
</dbReference>
<sequence>MTETATIVAHHHPERHRYELLDGDAVIGKTLYMPFEDAAGPLRIFYHTKVNDAYAGQGLASKLARAALDGTREAGARIVPVCPYIKAYLGKHPEYSDIVVTPRPEHLALLP</sequence>
<evidence type="ECO:0000313" key="3">
    <source>
        <dbReference type="Proteomes" id="UP001500752"/>
    </source>
</evidence>
<dbReference type="InterPro" id="IPR045057">
    <property type="entry name" value="Gcn5-rel_NAT"/>
</dbReference>
<proteinExistence type="predicted"/>
<organism evidence="2 3">
    <name type="scientific">Arthrobacter ginkgonis</name>
    <dbReference type="NCBI Taxonomy" id="1630594"/>
    <lineage>
        <taxon>Bacteria</taxon>
        <taxon>Bacillati</taxon>
        <taxon>Actinomycetota</taxon>
        <taxon>Actinomycetes</taxon>
        <taxon>Micrococcales</taxon>
        <taxon>Micrococcaceae</taxon>
        <taxon>Arthrobacter</taxon>
    </lineage>
</organism>
<protein>
    <submittedName>
        <fullName evidence="2">N-acetyltransferase</fullName>
    </submittedName>
</protein>
<dbReference type="InterPro" id="IPR016181">
    <property type="entry name" value="Acyl_CoA_acyltransferase"/>
</dbReference>